<organism evidence="1 2">
    <name type="scientific">Melastoma candidum</name>
    <dbReference type="NCBI Taxonomy" id="119954"/>
    <lineage>
        <taxon>Eukaryota</taxon>
        <taxon>Viridiplantae</taxon>
        <taxon>Streptophyta</taxon>
        <taxon>Embryophyta</taxon>
        <taxon>Tracheophyta</taxon>
        <taxon>Spermatophyta</taxon>
        <taxon>Magnoliopsida</taxon>
        <taxon>eudicotyledons</taxon>
        <taxon>Gunneridae</taxon>
        <taxon>Pentapetalae</taxon>
        <taxon>rosids</taxon>
        <taxon>malvids</taxon>
        <taxon>Myrtales</taxon>
        <taxon>Melastomataceae</taxon>
        <taxon>Melastomatoideae</taxon>
        <taxon>Melastomateae</taxon>
        <taxon>Melastoma</taxon>
    </lineage>
</organism>
<dbReference type="Proteomes" id="UP001057402">
    <property type="component" value="Chromosome 3"/>
</dbReference>
<name>A0ACB9RRD4_9MYRT</name>
<evidence type="ECO:0000313" key="2">
    <source>
        <dbReference type="Proteomes" id="UP001057402"/>
    </source>
</evidence>
<accession>A0ACB9RRD4</accession>
<reference evidence="2" key="1">
    <citation type="journal article" date="2023" name="Front. Plant Sci.">
        <title>Chromosomal-level genome assembly of Melastoma candidum provides insights into trichome evolution.</title>
        <authorList>
            <person name="Zhong Y."/>
            <person name="Wu W."/>
            <person name="Sun C."/>
            <person name="Zou P."/>
            <person name="Liu Y."/>
            <person name="Dai S."/>
            <person name="Zhou R."/>
        </authorList>
    </citation>
    <scope>NUCLEOTIDE SEQUENCE [LARGE SCALE GENOMIC DNA]</scope>
</reference>
<gene>
    <name evidence="1" type="ORF">MLD38_007688</name>
</gene>
<proteinExistence type="predicted"/>
<dbReference type="EMBL" id="CM042882">
    <property type="protein sequence ID" value="KAI4381630.1"/>
    <property type="molecule type" value="Genomic_DNA"/>
</dbReference>
<evidence type="ECO:0000313" key="1">
    <source>
        <dbReference type="EMBL" id="KAI4381630.1"/>
    </source>
</evidence>
<comment type="caution">
    <text evidence="1">The sequence shown here is derived from an EMBL/GenBank/DDBJ whole genome shotgun (WGS) entry which is preliminary data.</text>
</comment>
<protein>
    <submittedName>
        <fullName evidence="1">Uncharacterized protein</fullName>
    </submittedName>
</protein>
<keyword evidence="2" id="KW-1185">Reference proteome</keyword>
<sequence length="390" mass="42569">MEGRLGGVSSAVEHGHKQTTPDDVLDLPPGFRFHPTDEEVITHYLTPKVLNPRFVAAAIAEVDLNKCEPWDMPCRAKIGEKDWYFFCQKDRKYPTGTRTNRATYAGYWKATGKDKEIYKGSGRNLVGMKKTLVFYMGRAPKGSKTNWVMHEFRLEGLFPYRHINKDEWVVCRVFNKTVGGIITTKAAPPGSSPPEAADSAASFIDELLENSSPPPPPLVEPSNIASCSYLKCERDDLAENNHPDRIGHSLIATSQPRNGSMVPGGAAGRGTQYCTANPTLSETLGSLEHSLPGKMCSNFSEGFKFQALPGLSPGYPSLATVSRKEPGMCSEGGAGATLNKETSSAVTAMNESDDLRCGGEGGYYGYLEGSLMDAISDYDVLWNFESIRKS</sequence>